<keyword evidence="6" id="KW-0378">Hydrolase</keyword>
<dbReference type="OrthoDB" id="10264777at2759"/>
<dbReference type="Proteomes" id="UP000031036">
    <property type="component" value="Unassembled WGS sequence"/>
</dbReference>
<dbReference type="GO" id="GO:0046872">
    <property type="term" value="F:metal ion binding"/>
    <property type="evidence" value="ECO:0007669"/>
    <property type="project" value="UniProtKB-KW"/>
</dbReference>
<protein>
    <recommendedName>
        <fullName evidence="4">N-acetylglucosamine-6-phosphate deacetylase</fullName>
        <ecNumber evidence="3">3.5.1.25</ecNumber>
    </recommendedName>
</protein>
<sequence>MSVHVRFDSPLLRGDLSGKLLQFTNCRTLRGLRFTDDDVMVEDGRIVDAADVFYIRKRLADIRIDCMGHILAPGFIEIQINGAFGVDFSSVSAEEFVEKLNFVAVRLLESGVTSFCPTLITSSPNVYHEVLPLIGEVKAESAGAAVIGAHCEGPFISVLKKGAHPEQHVRGTLGENPAKTIDDVYGSTEHIAICTIAPELPGADKAIEYMRSRGVVVSMGHSSGRLIDAESGFCAGASCLTHLFNAMPSYHHRDPGLIGLLTSKYLPPSRQLYYGIISDGIHTHDSALRIAYRTHPDGLILITDAIAAFGLGDGTLRLGDQIIECHGLHALVAGTNTTAGSVASIPFCVRHFVKAARCSLEEALDSATAKPARLLYHHRDPGLIGLLTSKYLPPSRQLYYGIISDGIHTHDSALRIAYRTHPDGLILITDAIAAFGLGDGTLRLGDQIIECHGLHALVAGTNTTAGSVASIPFCVRHFVKAARCSLEEALDSATAKPARLLGIESDKGTLAVGSLADLVLIDDNVNVLATYLSSRLVFPYPE</sequence>
<dbReference type="PANTHER" id="PTHR11113">
    <property type="entry name" value="N-ACETYLGLUCOSAMINE-6-PHOSPHATE DEACETYLASE"/>
    <property type="match status" value="1"/>
</dbReference>
<dbReference type="Gene3D" id="2.30.40.10">
    <property type="entry name" value="Urease, subunit C, domain 1"/>
    <property type="match status" value="1"/>
</dbReference>
<dbReference type="InterPro" id="IPR011059">
    <property type="entry name" value="Metal-dep_hydrolase_composite"/>
</dbReference>
<feature type="domain" description="Amidohydrolase-related" evidence="9">
    <location>
        <begin position="457"/>
        <end position="534"/>
    </location>
</feature>
<dbReference type="Gene3D" id="3.20.20.140">
    <property type="entry name" value="Metal-dependent hydrolases"/>
    <property type="match status" value="2"/>
</dbReference>
<dbReference type="FunFam" id="3.20.20.140:FF:000023">
    <property type="entry name" value="N-acetylglucosamine-6-phosphate deacetylase"/>
    <property type="match status" value="1"/>
</dbReference>
<evidence type="ECO:0000256" key="4">
    <source>
        <dbReference type="ARBA" id="ARBA00018029"/>
    </source>
</evidence>
<dbReference type="SUPFAM" id="SSF51338">
    <property type="entry name" value="Composite domain of metallo-dependent hydrolases"/>
    <property type="match status" value="1"/>
</dbReference>
<evidence type="ECO:0000256" key="2">
    <source>
        <dbReference type="ARBA" id="ARBA00010716"/>
    </source>
</evidence>
<dbReference type="GO" id="GO:0008448">
    <property type="term" value="F:N-acetylglucosamine-6-phosphate deacetylase activity"/>
    <property type="evidence" value="ECO:0007669"/>
    <property type="project" value="UniProtKB-EC"/>
</dbReference>
<dbReference type="GO" id="GO:0019262">
    <property type="term" value="P:N-acetylneuraminate catabolic process"/>
    <property type="evidence" value="ECO:0007669"/>
    <property type="project" value="UniProtKB-ARBA"/>
</dbReference>
<comment type="cofactor">
    <cofactor evidence="1">
        <name>a divalent metal cation</name>
        <dbReference type="ChEBI" id="CHEBI:60240"/>
    </cofactor>
</comment>
<evidence type="ECO:0000256" key="3">
    <source>
        <dbReference type="ARBA" id="ARBA00011899"/>
    </source>
</evidence>
<keyword evidence="11" id="KW-1185">Reference proteome</keyword>
<reference evidence="10 11" key="1">
    <citation type="submission" date="2014-11" db="EMBL/GenBank/DDBJ databases">
        <title>Genetic blueprint of the zoonotic pathogen Toxocara canis.</title>
        <authorList>
            <person name="Zhu X.-Q."/>
            <person name="Korhonen P.K."/>
            <person name="Cai H."/>
            <person name="Young N.D."/>
            <person name="Nejsum P."/>
            <person name="von Samson-Himmelstjerna G."/>
            <person name="Boag P.R."/>
            <person name="Tan P."/>
            <person name="Li Q."/>
            <person name="Min J."/>
            <person name="Yang Y."/>
            <person name="Wang X."/>
            <person name="Fang X."/>
            <person name="Hall R.S."/>
            <person name="Hofmann A."/>
            <person name="Sternberg P.W."/>
            <person name="Jex A.R."/>
            <person name="Gasser R.B."/>
        </authorList>
    </citation>
    <scope>NUCLEOTIDE SEQUENCE [LARGE SCALE GENOMIC DNA]</scope>
    <source>
        <strain evidence="10">PN_DK_2014</strain>
    </source>
</reference>
<dbReference type="SUPFAM" id="SSF51556">
    <property type="entry name" value="Metallo-dependent hydrolases"/>
    <property type="match status" value="2"/>
</dbReference>
<evidence type="ECO:0000256" key="7">
    <source>
        <dbReference type="ARBA" id="ARBA00023277"/>
    </source>
</evidence>
<evidence type="ECO:0000256" key="8">
    <source>
        <dbReference type="ARBA" id="ARBA00047647"/>
    </source>
</evidence>
<dbReference type="AlphaFoldDB" id="A0A0B2V1V9"/>
<gene>
    <name evidence="10" type="primary">F59B2.3</name>
    <name evidence="10" type="ORF">Tcan_05248</name>
</gene>
<feature type="domain" description="Amidohydrolase-related" evidence="9">
    <location>
        <begin position="70"/>
        <end position="375"/>
    </location>
</feature>
<dbReference type="GO" id="GO:0106279">
    <property type="term" value="P:negative regulation of UDP-N-acetylglucosamine biosynthetic process"/>
    <property type="evidence" value="ECO:0007669"/>
    <property type="project" value="UniProtKB-ARBA"/>
</dbReference>
<dbReference type="EC" id="3.5.1.25" evidence="3"/>
<evidence type="ECO:0000259" key="9">
    <source>
        <dbReference type="Pfam" id="PF01979"/>
    </source>
</evidence>
<dbReference type="GO" id="GO:0006046">
    <property type="term" value="P:N-acetylglucosamine catabolic process"/>
    <property type="evidence" value="ECO:0007669"/>
    <property type="project" value="TreeGrafter"/>
</dbReference>
<keyword evidence="5" id="KW-0479">Metal-binding</keyword>
<dbReference type="OMA" id="DQIIECH"/>
<dbReference type="EMBL" id="JPKZ01002707">
    <property type="protein sequence ID" value="KHN75442.1"/>
    <property type="molecule type" value="Genomic_DNA"/>
</dbReference>
<proteinExistence type="inferred from homology"/>
<keyword evidence="7" id="KW-0119">Carbohydrate metabolism</keyword>
<comment type="similarity">
    <text evidence="2">Belongs to the metallo-dependent hydrolases superfamily. NagA family.</text>
</comment>
<evidence type="ECO:0000313" key="10">
    <source>
        <dbReference type="EMBL" id="KHN75442.1"/>
    </source>
</evidence>
<comment type="catalytic activity">
    <reaction evidence="8">
        <text>N-acetyl-D-glucosamine 6-phosphate + H2O = D-glucosamine 6-phosphate + acetate</text>
        <dbReference type="Rhea" id="RHEA:22936"/>
        <dbReference type="ChEBI" id="CHEBI:15377"/>
        <dbReference type="ChEBI" id="CHEBI:30089"/>
        <dbReference type="ChEBI" id="CHEBI:57513"/>
        <dbReference type="ChEBI" id="CHEBI:58725"/>
        <dbReference type="EC" id="3.5.1.25"/>
    </reaction>
</comment>
<evidence type="ECO:0000256" key="6">
    <source>
        <dbReference type="ARBA" id="ARBA00022801"/>
    </source>
</evidence>
<dbReference type="InterPro" id="IPR032466">
    <property type="entry name" value="Metal_Hydrolase"/>
</dbReference>
<evidence type="ECO:0000256" key="1">
    <source>
        <dbReference type="ARBA" id="ARBA00001968"/>
    </source>
</evidence>
<organism evidence="10 11">
    <name type="scientific">Toxocara canis</name>
    <name type="common">Canine roundworm</name>
    <dbReference type="NCBI Taxonomy" id="6265"/>
    <lineage>
        <taxon>Eukaryota</taxon>
        <taxon>Metazoa</taxon>
        <taxon>Ecdysozoa</taxon>
        <taxon>Nematoda</taxon>
        <taxon>Chromadorea</taxon>
        <taxon>Rhabditida</taxon>
        <taxon>Spirurina</taxon>
        <taxon>Ascaridomorpha</taxon>
        <taxon>Ascaridoidea</taxon>
        <taxon>Toxocaridae</taxon>
        <taxon>Toxocara</taxon>
    </lineage>
</organism>
<dbReference type="Pfam" id="PF01979">
    <property type="entry name" value="Amidohydro_1"/>
    <property type="match status" value="2"/>
</dbReference>
<name>A0A0B2V1V9_TOXCA</name>
<evidence type="ECO:0000313" key="11">
    <source>
        <dbReference type="Proteomes" id="UP000031036"/>
    </source>
</evidence>
<dbReference type="STRING" id="6265.A0A0B2V1V9"/>
<comment type="caution">
    <text evidence="10">The sequence shown here is derived from an EMBL/GenBank/DDBJ whole genome shotgun (WGS) entry which is preliminary data.</text>
</comment>
<accession>A0A0B2V1V9</accession>
<dbReference type="InterPro" id="IPR006680">
    <property type="entry name" value="Amidohydro-rel"/>
</dbReference>
<dbReference type="PANTHER" id="PTHR11113:SF14">
    <property type="entry name" value="N-ACETYLGLUCOSAMINE-6-PHOSPHATE DEACETYLASE"/>
    <property type="match status" value="1"/>
</dbReference>
<evidence type="ECO:0000256" key="5">
    <source>
        <dbReference type="ARBA" id="ARBA00022723"/>
    </source>
</evidence>